<dbReference type="GO" id="GO:0005634">
    <property type="term" value="C:nucleus"/>
    <property type="evidence" value="ECO:0007669"/>
    <property type="project" value="TreeGrafter"/>
</dbReference>
<feature type="compositionally biased region" description="Polar residues" evidence="1">
    <location>
        <begin position="155"/>
        <end position="165"/>
    </location>
</feature>
<dbReference type="SUPFAM" id="SSF52317">
    <property type="entry name" value="Class I glutamine amidotransferase-like"/>
    <property type="match status" value="1"/>
</dbReference>
<feature type="region of interest" description="Disordered" evidence="1">
    <location>
        <begin position="146"/>
        <end position="165"/>
    </location>
</feature>
<dbReference type="PANTHER" id="PTHR42695">
    <property type="entry name" value="GLUTAMINE AMIDOTRANSFERASE YLR126C-RELATED"/>
    <property type="match status" value="1"/>
</dbReference>
<dbReference type="EMBL" id="JAACJK010000004">
    <property type="protein sequence ID" value="KAF5340284.1"/>
    <property type="molecule type" value="Genomic_DNA"/>
</dbReference>
<accession>A0A8H5CFG9</accession>
<dbReference type="InterPro" id="IPR029062">
    <property type="entry name" value="Class_I_gatase-like"/>
</dbReference>
<evidence type="ECO:0000313" key="3">
    <source>
        <dbReference type="Proteomes" id="UP000541558"/>
    </source>
</evidence>
<gene>
    <name evidence="2" type="ORF">D9611_007840</name>
</gene>
<organism evidence="2 3">
    <name type="scientific">Ephemerocybe angulata</name>
    <dbReference type="NCBI Taxonomy" id="980116"/>
    <lineage>
        <taxon>Eukaryota</taxon>
        <taxon>Fungi</taxon>
        <taxon>Dikarya</taxon>
        <taxon>Basidiomycota</taxon>
        <taxon>Agaricomycotina</taxon>
        <taxon>Agaricomycetes</taxon>
        <taxon>Agaricomycetidae</taxon>
        <taxon>Agaricales</taxon>
        <taxon>Agaricineae</taxon>
        <taxon>Psathyrellaceae</taxon>
        <taxon>Ephemerocybe</taxon>
    </lineage>
</organism>
<dbReference type="OrthoDB" id="92161at2759"/>
<dbReference type="PANTHER" id="PTHR42695:SF5">
    <property type="entry name" value="GLUTAMINE AMIDOTRANSFERASE YLR126C-RELATED"/>
    <property type="match status" value="1"/>
</dbReference>
<dbReference type="Gene3D" id="3.40.50.880">
    <property type="match status" value="1"/>
</dbReference>
<comment type="caution">
    <text evidence="2">The sequence shown here is derived from an EMBL/GenBank/DDBJ whole genome shotgun (WGS) entry which is preliminary data.</text>
</comment>
<dbReference type="AlphaFoldDB" id="A0A8H5CFG9"/>
<proteinExistence type="predicted"/>
<protein>
    <submittedName>
        <fullName evidence="2">Uncharacterized protein</fullName>
    </submittedName>
</protein>
<evidence type="ECO:0000313" key="2">
    <source>
        <dbReference type="EMBL" id="KAF5340284.1"/>
    </source>
</evidence>
<dbReference type="Proteomes" id="UP000541558">
    <property type="component" value="Unassembled WGS sequence"/>
</dbReference>
<keyword evidence="3" id="KW-1185">Reference proteome</keyword>
<dbReference type="GO" id="GO:0005829">
    <property type="term" value="C:cytosol"/>
    <property type="evidence" value="ECO:0007669"/>
    <property type="project" value="TreeGrafter"/>
</dbReference>
<dbReference type="InterPro" id="IPR044992">
    <property type="entry name" value="ChyE-like"/>
</dbReference>
<reference evidence="2 3" key="1">
    <citation type="journal article" date="2020" name="ISME J.">
        <title>Uncovering the hidden diversity of litter-decomposition mechanisms in mushroom-forming fungi.</title>
        <authorList>
            <person name="Floudas D."/>
            <person name="Bentzer J."/>
            <person name="Ahren D."/>
            <person name="Johansson T."/>
            <person name="Persson P."/>
            <person name="Tunlid A."/>
        </authorList>
    </citation>
    <scope>NUCLEOTIDE SEQUENCE [LARGE SCALE GENOMIC DNA]</scope>
    <source>
        <strain evidence="2 3">CBS 175.51</strain>
    </source>
</reference>
<evidence type="ECO:0000256" key="1">
    <source>
        <dbReference type="SAM" id="MobiDB-lite"/>
    </source>
</evidence>
<name>A0A8H5CFG9_9AGAR</name>
<sequence>MPAPNRNHRSLALLVCGKTTGKTLTENGDYIDIYQRFLQASLAAVQGDKPSSVTNVEKPNHDPSSQPIWQFSLDPYDVVRKQEYPTKEKIDDYDGIILTGSAASAYENVEWVNKLVAFVKDLVENRSHIKVIGEYNPVRRNWERGQGQGAANPAGTMNSLDVQFN</sequence>